<name>A0A0F8WA53_9ZZZZ</name>
<proteinExistence type="predicted"/>
<reference evidence="1" key="1">
    <citation type="journal article" date="2015" name="Nature">
        <title>Complex archaea that bridge the gap between prokaryotes and eukaryotes.</title>
        <authorList>
            <person name="Spang A."/>
            <person name="Saw J.H."/>
            <person name="Jorgensen S.L."/>
            <person name="Zaremba-Niedzwiedzka K."/>
            <person name="Martijn J."/>
            <person name="Lind A.E."/>
            <person name="van Eijk R."/>
            <person name="Schleper C."/>
            <person name="Guy L."/>
            <person name="Ettema T.J."/>
        </authorList>
    </citation>
    <scope>NUCLEOTIDE SEQUENCE</scope>
</reference>
<comment type="caution">
    <text evidence="1">The sequence shown here is derived from an EMBL/GenBank/DDBJ whole genome shotgun (WGS) entry which is preliminary data.</text>
</comment>
<protein>
    <submittedName>
        <fullName evidence="1">Uncharacterized protein</fullName>
    </submittedName>
</protein>
<sequence length="26" mass="2798">MNSKLRDELIQVAAVAIAIITDLDQG</sequence>
<organism evidence="1">
    <name type="scientific">marine sediment metagenome</name>
    <dbReference type="NCBI Taxonomy" id="412755"/>
    <lineage>
        <taxon>unclassified sequences</taxon>
        <taxon>metagenomes</taxon>
        <taxon>ecological metagenomes</taxon>
    </lineage>
</organism>
<dbReference type="AlphaFoldDB" id="A0A0F8WA53"/>
<gene>
    <name evidence="1" type="ORF">LCGC14_3094310</name>
</gene>
<accession>A0A0F8WA53</accession>
<feature type="non-terminal residue" evidence="1">
    <location>
        <position position="26"/>
    </location>
</feature>
<dbReference type="EMBL" id="LAZR01066480">
    <property type="protein sequence ID" value="KKK53488.1"/>
    <property type="molecule type" value="Genomic_DNA"/>
</dbReference>
<evidence type="ECO:0000313" key="1">
    <source>
        <dbReference type="EMBL" id="KKK53488.1"/>
    </source>
</evidence>